<dbReference type="Gene3D" id="3.40.30.10">
    <property type="entry name" value="Glutaredoxin"/>
    <property type="match status" value="1"/>
</dbReference>
<feature type="domain" description="Thioredoxin-like fold" evidence="1">
    <location>
        <begin position="13"/>
        <end position="171"/>
    </location>
</feature>
<dbReference type="RefSeq" id="WP_115235820.1">
    <property type="nucleotide sequence ID" value="NZ_UGIF01000002.1"/>
</dbReference>
<dbReference type="EMBL" id="UGIF01000002">
    <property type="protein sequence ID" value="STP30475.1"/>
    <property type="molecule type" value="Genomic_DNA"/>
</dbReference>
<keyword evidence="2" id="KW-0413">Isomerase</keyword>
<dbReference type="InterPro" id="IPR012336">
    <property type="entry name" value="Thioredoxin-like_fold"/>
</dbReference>
<dbReference type="Gene3D" id="1.10.1200.90">
    <property type="entry name" value="DsbA-like domain"/>
    <property type="match status" value="1"/>
</dbReference>
<organism evidence="2 3">
    <name type="scientific">Enterococcus durans</name>
    <dbReference type="NCBI Taxonomy" id="53345"/>
    <lineage>
        <taxon>Bacteria</taxon>
        <taxon>Bacillati</taxon>
        <taxon>Bacillota</taxon>
        <taxon>Bacilli</taxon>
        <taxon>Lactobacillales</taxon>
        <taxon>Enterococcaceae</taxon>
        <taxon>Enterococcus</taxon>
    </lineage>
</organism>
<proteinExistence type="predicted"/>
<dbReference type="AlphaFoldDB" id="A0A377KMN5"/>
<gene>
    <name evidence="2" type="ORF">NCTC8129_02721</name>
</gene>
<name>A0A377KMN5_9ENTE</name>
<evidence type="ECO:0000259" key="1">
    <source>
        <dbReference type="Pfam" id="PF13462"/>
    </source>
</evidence>
<accession>A0A377KMN5</accession>
<dbReference type="SUPFAM" id="SSF52833">
    <property type="entry name" value="Thioredoxin-like"/>
    <property type="match status" value="1"/>
</dbReference>
<evidence type="ECO:0000313" key="2">
    <source>
        <dbReference type="EMBL" id="STP30475.1"/>
    </source>
</evidence>
<sequence length="174" mass="19677">MDISVIKAEKTTTANGIMYGEDQAPKKMIEFINLACPYCRQWFNDSFDLLEEAVEAGKIQRVIKLFDKEKESLQRGNVMHHHVTATDGKKALTEIKKIFDTQDEWKHLGLSEVADYAKNQLGLTEQKDFDASQAIIKEASEANIRFVPTVILGEAIFDESTTHEKLTDLIEASI</sequence>
<dbReference type="Proteomes" id="UP000254070">
    <property type="component" value="Unassembled WGS sequence"/>
</dbReference>
<reference evidence="2 3" key="1">
    <citation type="submission" date="2018-06" db="EMBL/GenBank/DDBJ databases">
        <authorList>
            <consortium name="Pathogen Informatics"/>
            <person name="Doyle S."/>
        </authorList>
    </citation>
    <scope>NUCLEOTIDE SEQUENCE [LARGE SCALE GENOMIC DNA]</scope>
    <source>
        <strain evidence="2 3">NCTC8129</strain>
    </source>
</reference>
<evidence type="ECO:0000313" key="3">
    <source>
        <dbReference type="Proteomes" id="UP000254070"/>
    </source>
</evidence>
<protein>
    <submittedName>
        <fullName evidence="2">Bifunctional disulfide isomerase/thiol-disulfide oxidase</fullName>
        <ecNumber evidence="2">5.3.4.1</ecNumber>
    </submittedName>
</protein>
<dbReference type="CDD" id="cd02972">
    <property type="entry name" value="DsbA_family"/>
    <property type="match status" value="1"/>
</dbReference>
<dbReference type="Pfam" id="PF13462">
    <property type="entry name" value="Thioredoxin_4"/>
    <property type="match status" value="1"/>
</dbReference>
<dbReference type="InterPro" id="IPR036249">
    <property type="entry name" value="Thioredoxin-like_sf"/>
</dbReference>
<dbReference type="GO" id="GO:0003756">
    <property type="term" value="F:protein disulfide isomerase activity"/>
    <property type="evidence" value="ECO:0007669"/>
    <property type="project" value="UniProtKB-EC"/>
</dbReference>
<dbReference type="EC" id="5.3.4.1" evidence="2"/>